<evidence type="ECO:0000313" key="1">
    <source>
        <dbReference type="EMBL" id="MPM73036.1"/>
    </source>
</evidence>
<protein>
    <submittedName>
        <fullName evidence="1">Uncharacterized protein</fullName>
    </submittedName>
</protein>
<name>A0A645C5F5_9ZZZZ</name>
<accession>A0A645C5F5</accession>
<comment type="caution">
    <text evidence="1">The sequence shown here is derived from an EMBL/GenBank/DDBJ whole genome shotgun (WGS) entry which is preliminary data.</text>
</comment>
<reference evidence="1" key="1">
    <citation type="submission" date="2019-08" db="EMBL/GenBank/DDBJ databases">
        <authorList>
            <person name="Kucharzyk K."/>
            <person name="Murdoch R.W."/>
            <person name="Higgins S."/>
            <person name="Loffler F."/>
        </authorList>
    </citation>
    <scope>NUCLEOTIDE SEQUENCE</scope>
</reference>
<dbReference type="AlphaFoldDB" id="A0A645C5F5"/>
<sequence>MRLRVEILERELLQFVEHVNADCFQRARCNVDDKTVDDVRGQRAKAVDQRQRHKVRKERRHVGGLRFDHLADLVDDRLEQVSARNARARRNEQADDDNDHLQFIVA</sequence>
<organism evidence="1">
    <name type="scientific">bioreactor metagenome</name>
    <dbReference type="NCBI Taxonomy" id="1076179"/>
    <lineage>
        <taxon>unclassified sequences</taxon>
        <taxon>metagenomes</taxon>
        <taxon>ecological metagenomes</taxon>
    </lineage>
</organism>
<dbReference type="EMBL" id="VSSQ01025114">
    <property type="protein sequence ID" value="MPM73036.1"/>
    <property type="molecule type" value="Genomic_DNA"/>
</dbReference>
<gene>
    <name evidence="1" type="ORF">SDC9_120012</name>
</gene>
<proteinExistence type="predicted"/>